<gene>
    <name evidence="3" type="ORF">SAMN05216238_102268</name>
</gene>
<feature type="region of interest" description="Disordered" evidence="1">
    <location>
        <begin position="243"/>
        <end position="285"/>
    </location>
</feature>
<dbReference type="OrthoDB" id="2033517at2"/>
<dbReference type="SMART" id="SM00257">
    <property type="entry name" value="LysM"/>
    <property type="match status" value="1"/>
</dbReference>
<reference evidence="4" key="1">
    <citation type="submission" date="2016-10" db="EMBL/GenBank/DDBJ databases">
        <authorList>
            <person name="Varghese N."/>
            <person name="Submissions S."/>
        </authorList>
    </citation>
    <scope>NUCLEOTIDE SEQUENCE [LARGE SCALE GENOMIC DNA]</scope>
    <source>
        <strain evidence="4">DSM 22530</strain>
    </source>
</reference>
<dbReference type="Proteomes" id="UP000199474">
    <property type="component" value="Unassembled WGS sequence"/>
</dbReference>
<dbReference type="EMBL" id="FOMR01000002">
    <property type="protein sequence ID" value="SFD57836.1"/>
    <property type="molecule type" value="Genomic_DNA"/>
</dbReference>
<feature type="compositionally biased region" description="Basic and acidic residues" evidence="1">
    <location>
        <begin position="54"/>
        <end position="69"/>
    </location>
</feature>
<dbReference type="InterPro" id="IPR036779">
    <property type="entry name" value="LysM_dom_sf"/>
</dbReference>
<feature type="region of interest" description="Disordered" evidence="1">
    <location>
        <begin position="45"/>
        <end position="117"/>
    </location>
</feature>
<dbReference type="SUPFAM" id="SSF54106">
    <property type="entry name" value="LysM domain"/>
    <property type="match status" value="1"/>
</dbReference>
<dbReference type="Gene3D" id="3.10.350.10">
    <property type="entry name" value="LysM domain"/>
    <property type="match status" value="1"/>
</dbReference>
<dbReference type="AlphaFoldDB" id="A0A1I1TGW5"/>
<dbReference type="CDD" id="cd00118">
    <property type="entry name" value="LysM"/>
    <property type="match status" value="1"/>
</dbReference>
<keyword evidence="4" id="KW-1185">Reference proteome</keyword>
<dbReference type="STRING" id="640948.SAMN05216238_102268"/>
<evidence type="ECO:0000259" key="2">
    <source>
        <dbReference type="PROSITE" id="PS51782"/>
    </source>
</evidence>
<protein>
    <submittedName>
        <fullName evidence="3">Morphogenetic protein associated with SpoVID</fullName>
    </submittedName>
</protein>
<dbReference type="InterPro" id="IPR018392">
    <property type="entry name" value="LysM"/>
</dbReference>
<feature type="domain" description="LysM" evidence="2">
    <location>
        <begin position="2"/>
        <end position="47"/>
    </location>
</feature>
<name>A0A1I1TGW5_9BACI</name>
<dbReference type="RefSeq" id="WP_090081475.1">
    <property type="nucleotide sequence ID" value="NZ_FOMR01000002.1"/>
</dbReference>
<evidence type="ECO:0000313" key="3">
    <source>
        <dbReference type="EMBL" id="SFD57836.1"/>
    </source>
</evidence>
<evidence type="ECO:0000256" key="1">
    <source>
        <dbReference type="SAM" id="MobiDB-lite"/>
    </source>
</evidence>
<evidence type="ECO:0000313" key="4">
    <source>
        <dbReference type="Proteomes" id="UP000199474"/>
    </source>
</evidence>
<proteinExistence type="predicted"/>
<feature type="compositionally biased region" description="Basic and acidic residues" evidence="1">
    <location>
        <begin position="88"/>
        <end position="100"/>
    </location>
</feature>
<dbReference type="NCBIfam" id="TIGR02899">
    <property type="entry name" value="spore_safA"/>
    <property type="match status" value="1"/>
</dbReference>
<dbReference type="Pfam" id="PF01476">
    <property type="entry name" value="LysM"/>
    <property type="match status" value="1"/>
</dbReference>
<dbReference type="PROSITE" id="PS51782">
    <property type="entry name" value="LYSM"/>
    <property type="match status" value="1"/>
</dbReference>
<sequence>MKIHIVQKGDTLWEIANQYEADFEKVKQLNPQLSSPDMIMPGMKIKIPATSKPVKKEEKAKSTTQKEKQMPAAEKPYKDTSPPPMPVVKEDDVKKPKDVKPQVPMQPKMPSMDGMPTPPQMPDYTKLQDKLHKEPKMKYYKKHPSPEAQNYHHAAPPKQHMPYMGPAKGDCGCGGSHPMPMPMYQPMMSQMPYHQPPMPYKHHHTMPMHSSPGGMMKSPLEMPAKPMLSQCYSPEPFNSANMQHGFHYSDMPQSPYPQFTDQKMPKPPGYHKNFRTEEDDESTGE</sequence>
<dbReference type="InterPro" id="IPR014248">
    <property type="entry name" value="Spore_coat_assembly_SafA"/>
</dbReference>
<accession>A0A1I1TGW5</accession>
<organism evidence="3 4">
    <name type="scientific">Lentibacillus persicus</name>
    <dbReference type="NCBI Taxonomy" id="640948"/>
    <lineage>
        <taxon>Bacteria</taxon>
        <taxon>Bacillati</taxon>
        <taxon>Bacillota</taxon>
        <taxon>Bacilli</taxon>
        <taxon>Bacillales</taxon>
        <taxon>Bacillaceae</taxon>
        <taxon>Lentibacillus</taxon>
    </lineage>
</organism>